<feature type="compositionally biased region" description="Basic and acidic residues" evidence="2">
    <location>
        <begin position="49"/>
        <end position="61"/>
    </location>
</feature>
<dbReference type="Proteomes" id="UP000228964">
    <property type="component" value="Unassembled WGS sequence"/>
</dbReference>
<evidence type="ECO:0000313" key="5">
    <source>
        <dbReference type="Proteomes" id="UP000228964"/>
    </source>
</evidence>
<protein>
    <recommendedName>
        <fullName evidence="6">PilN domain-containing protein</fullName>
    </recommendedName>
</protein>
<proteinExistence type="predicted"/>
<comment type="caution">
    <text evidence="4">The sequence shown here is derived from an EMBL/GenBank/DDBJ whole genome shotgun (WGS) entry which is preliminary data.</text>
</comment>
<sequence>MEFVICDLEFSWATNKKLNYKQIVWPILQIYLLIFMGEINFLSNNKNGAAEDRPEQKKGEAAVEWSKPSVDKQKEGKKGFVWLDAFAKIKNLRQKSKQPDAKAKIKRSRQAVLELIKRHQEQAKKKAPALASPVKNKIVNWASGSWLDWFKSLFKKKSHQDILIDYQQVFTQKKEKRGTISSLATDKIFTGSKAVPEQPVAAKSAPAAKSEISSPVEFRPIKSREEVKPPLVEPTVVKPIEPKVAKVKDAKAWQNPNIVGTNLIKSEIITYFDWRSKIIILINAIVLSCLVIGLVYGGLIFLQKQNTAKNELLERKFAELENQLKQVEKNSNEILAWQKKLKVADALLAQHIYWTNFFKFLEENTLSDVYFVNFSGTTSGSYALNAMAKNYDTISQQINILMANSKVTRAESNGGQMAGQGETSGVSFVLNIAIKPDIFTE</sequence>
<evidence type="ECO:0000256" key="1">
    <source>
        <dbReference type="SAM" id="Coils"/>
    </source>
</evidence>
<name>A0A2M6WQ67_9BACT</name>
<dbReference type="EMBL" id="PFAO01000057">
    <property type="protein sequence ID" value="PIT94945.1"/>
    <property type="molecule type" value="Genomic_DNA"/>
</dbReference>
<feature type="coiled-coil region" evidence="1">
    <location>
        <begin position="303"/>
        <end position="333"/>
    </location>
</feature>
<reference evidence="5" key="1">
    <citation type="submission" date="2017-09" db="EMBL/GenBank/DDBJ databases">
        <title>Depth-based differentiation of microbial function through sediment-hosted aquifers and enrichment of novel symbionts in the deep terrestrial subsurface.</title>
        <authorList>
            <person name="Probst A.J."/>
            <person name="Ladd B."/>
            <person name="Jarett J.K."/>
            <person name="Geller-Mcgrath D.E."/>
            <person name="Sieber C.M.K."/>
            <person name="Emerson J.B."/>
            <person name="Anantharaman K."/>
            <person name="Thomas B.C."/>
            <person name="Malmstrom R."/>
            <person name="Stieglmeier M."/>
            <person name="Klingl A."/>
            <person name="Woyke T."/>
            <person name="Ryan C.M."/>
            <person name="Banfield J.F."/>
        </authorList>
    </citation>
    <scope>NUCLEOTIDE SEQUENCE [LARGE SCALE GENOMIC DNA]</scope>
</reference>
<keyword evidence="3" id="KW-0812">Transmembrane</keyword>
<gene>
    <name evidence="4" type="ORF">COT96_02335</name>
</gene>
<organism evidence="4 5">
    <name type="scientific">Candidatus Falkowbacteria bacterium CG10_big_fil_rev_8_21_14_0_10_38_22</name>
    <dbReference type="NCBI Taxonomy" id="1974564"/>
    <lineage>
        <taxon>Bacteria</taxon>
        <taxon>Candidatus Falkowiibacteriota</taxon>
    </lineage>
</organism>
<dbReference type="AlphaFoldDB" id="A0A2M6WQ67"/>
<evidence type="ECO:0008006" key="6">
    <source>
        <dbReference type="Google" id="ProtNLM"/>
    </source>
</evidence>
<evidence type="ECO:0000256" key="3">
    <source>
        <dbReference type="SAM" id="Phobius"/>
    </source>
</evidence>
<feature type="region of interest" description="Disordered" evidence="2">
    <location>
        <begin position="48"/>
        <end position="70"/>
    </location>
</feature>
<accession>A0A2M6WQ67</accession>
<evidence type="ECO:0000313" key="4">
    <source>
        <dbReference type="EMBL" id="PIT94945.1"/>
    </source>
</evidence>
<keyword evidence="3" id="KW-1133">Transmembrane helix</keyword>
<keyword evidence="3" id="KW-0472">Membrane</keyword>
<evidence type="ECO:0000256" key="2">
    <source>
        <dbReference type="SAM" id="MobiDB-lite"/>
    </source>
</evidence>
<feature type="transmembrane region" description="Helical" evidence="3">
    <location>
        <begin position="278"/>
        <end position="302"/>
    </location>
</feature>
<keyword evidence="1" id="KW-0175">Coiled coil</keyword>